<dbReference type="EMBL" id="BJMH01000021">
    <property type="protein sequence ID" value="GEB34339.1"/>
    <property type="molecule type" value="Genomic_DNA"/>
</dbReference>
<dbReference type="RefSeq" id="WP_122962289.1">
    <property type="nucleotide sequence ID" value="NZ_BJMH01000021.1"/>
</dbReference>
<dbReference type="Pfam" id="PF00756">
    <property type="entry name" value="Esterase"/>
    <property type="match status" value="1"/>
</dbReference>
<dbReference type="InterPro" id="IPR052558">
    <property type="entry name" value="Siderophore_Hydrolase_D"/>
</dbReference>
<evidence type="ECO:0000256" key="1">
    <source>
        <dbReference type="ARBA" id="ARBA00005622"/>
    </source>
</evidence>
<name>A0A4Y3PTE7_BREPA</name>
<organism evidence="3 4">
    <name type="scientific">Brevibacillus parabrevis</name>
    <dbReference type="NCBI Taxonomy" id="54914"/>
    <lineage>
        <taxon>Bacteria</taxon>
        <taxon>Bacillati</taxon>
        <taxon>Bacillota</taxon>
        <taxon>Bacilli</taxon>
        <taxon>Bacillales</taxon>
        <taxon>Paenibacillaceae</taxon>
        <taxon>Brevibacillus</taxon>
    </lineage>
</organism>
<dbReference type="InterPro" id="IPR029058">
    <property type="entry name" value="AB_hydrolase_fold"/>
</dbReference>
<sequence length="271" mass="30769">MNKMIETPHIPERCYEYKLTSKRQLEYRILLGNPADEAPPGGYAVIYALDGDALFQTLAEAVKLQTRKPKGFDPILVVGIGYPSREPFDVERRCRDFTMHVDEASLPERPDGRPWPPHGEADQFLDFLEFELMPAIAKEWPIDPNRQLLVGHSLGGLFALHALFTRPQLFTHYVAGSPSVWWANNEVLKEMQQFKAGWQGEYQRQLLLTIGADELEDMLEGAEEVAAGMATLAEQGLHLEWIKFTGEDHVTVLPAMLSRLPRFVWSGKEPK</sequence>
<protein>
    <submittedName>
        <fullName evidence="3">Ferri-bacillibactin esterase BesA</fullName>
    </submittedName>
</protein>
<reference evidence="3 4" key="1">
    <citation type="submission" date="2019-06" db="EMBL/GenBank/DDBJ databases">
        <title>Whole genome shotgun sequence of Brevibacillus parabrevis NBRC 12334.</title>
        <authorList>
            <person name="Hosoyama A."/>
            <person name="Uohara A."/>
            <person name="Ohji S."/>
            <person name="Ichikawa N."/>
        </authorList>
    </citation>
    <scope>NUCLEOTIDE SEQUENCE [LARGE SCALE GENOMIC DNA]</scope>
    <source>
        <strain evidence="3 4">NBRC 12334</strain>
    </source>
</reference>
<comment type="similarity">
    <text evidence="1">Belongs to the esterase D family.</text>
</comment>
<dbReference type="PANTHER" id="PTHR40841">
    <property type="entry name" value="SIDEROPHORE TRIACETYLFUSARININE C ESTERASE"/>
    <property type="match status" value="1"/>
</dbReference>
<gene>
    <name evidence="3" type="primary">besA_3</name>
    <name evidence="3" type="ORF">BPA01_39190</name>
</gene>
<dbReference type="Proteomes" id="UP000316882">
    <property type="component" value="Unassembled WGS sequence"/>
</dbReference>
<dbReference type="STRING" id="54914.AV540_03920"/>
<evidence type="ECO:0000313" key="4">
    <source>
        <dbReference type="Proteomes" id="UP000316882"/>
    </source>
</evidence>
<comment type="caution">
    <text evidence="3">The sequence shown here is derived from an EMBL/GenBank/DDBJ whole genome shotgun (WGS) entry which is preliminary data.</text>
</comment>
<dbReference type="AlphaFoldDB" id="A0A4Y3PTE7"/>
<dbReference type="InterPro" id="IPR000801">
    <property type="entry name" value="Esterase-like"/>
</dbReference>
<accession>A0A4Y3PTE7</accession>
<proteinExistence type="inferred from homology"/>
<evidence type="ECO:0000256" key="2">
    <source>
        <dbReference type="ARBA" id="ARBA00022801"/>
    </source>
</evidence>
<dbReference type="SUPFAM" id="SSF53474">
    <property type="entry name" value="alpha/beta-Hydrolases"/>
    <property type="match status" value="1"/>
</dbReference>
<keyword evidence="2" id="KW-0378">Hydrolase</keyword>
<dbReference type="PANTHER" id="PTHR40841:SF2">
    <property type="entry name" value="SIDEROPHORE-DEGRADING ESTERASE (EUROFUNG)"/>
    <property type="match status" value="1"/>
</dbReference>
<keyword evidence="4" id="KW-1185">Reference proteome</keyword>
<dbReference type="Gene3D" id="3.40.50.1820">
    <property type="entry name" value="alpha/beta hydrolase"/>
    <property type="match status" value="1"/>
</dbReference>
<evidence type="ECO:0000313" key="3">
    <source>
        <dbReference type="EMBL" id="GEB34339.1"/>
    </source>
</evidence>
<dbReference type="GO" id="GO:0016788">
    <property type="term" value="F:hydrolase activity, acting on ester bonds"/>
    <property type="evidence" value="ECO:0007669"/>
    <property type="project" value="TreeGrafter"/>
</dbReference>